<sequence>MRARSTLLAADERFDADFAEPCSDALALLFAADLVGGRFTPVAGRAALFGRDGRAVVLFFVLIGRVSVSCIPRIRNVSHQYMSILLDNQGFAKS</sequence>
<proteinExistence type="predicted"/>
<dbReference type="AlphaFoldDB" id="A0A1I9YVH4"/>
<accession>A0A1I9YVH4</accession>
<organism evidence="1">
    <name type="scientific">Paraburkholderia sprentiae WSM5005</name>
    <dbReference type="NCBI Taxonomy" id="754502"/>
    <lineage>
        <taxon>Bacteria</taxon>
        <taxon>Pseudomonadati</taxon>
        <taxon>Pseudomonadota</taxon>
        <taxon>Betaproteobacteria</taxon>
        <taxon>Burkholderiales</taxon>
        <taxon>Burkholderiaceae</taxon>
        <taxon>Paraburkholderia</taxon>
    </lineage>
</organism>
<reference evidence="1" key="1">
    <citation type="submission" date="2016-09" db="EMBL/GenBank/DDBJ databases">
        <title>The Complete Genome of Burkholderia sprentiae wsm5005.</title>
        <authorList>
            <person name="De Meyer S."/>
            <person name="Wang P."/>
            <person name="Terpolilli J."/>
        </authorList>
    </citation>
    <scope>NUCLEOTIDE SEQUENCE [LARGE SCALE GENOMIC DNA]</scope>
    <source>
        <strain evidence="1">WSM5005</strain>
        <plasmid evidence="1">pl3WSM5005</plasmid>
    </source>
</reference>
<gene>
    <name evidence="1" type="ORF">BJG93_34430</name>
</gene>
<dbReference type="EMBL" id="CP017564">
    <property type="protein sequence ID" value="APA90216.1"/>
    <property type="molecule type" value="Genomic_DNA"/>
</dbReference>
<keyword evidence="1" id="KW-0614">Plasmid</keyword>
<geneLocation type="plasmid" evidence="1">
    <name>pl3WSM5005</name>
</geneLocation>
<protein>
    <submittedName>
        <fullName evidence="1">Uncharacterized protein</fullName>
    </submittedName>
</protein>
<evidence type="ECO:0000313" key="1">
    <source>
        <dbReference type="EMBL" id="APA90216.1"/>
    </source>
</evidence>
<name>A0A1I9YVH4_9BURK</name>